<protein>
    <recommendedName>
        <fullName evidence="2">Nucleic-acid-binding protein containing Zn-ribbon domain (DUF2082)</fullName>
    </recommendedName>
</protein>
<proteinExistence type="predicted"/>
<evidence type="ECO:0008006" key="2">
    <source>
        <dbReference type="Google" id="ProtNLM"/>
    </source>
</evidence>
<dbReference type="EMBL" id="FLUN01000001">
    <property type="protein sequence ID" value="SBV96399.1"/>
    <property type="molecule type" value="Genomic_DNA"/>
</dbReference>
<gene>
    <name evidence="1" type="ORF">KL86CLO1_10772</name>
</gene>
<dbReference type="AlphaFoldDB" id="A0A212JAF0"/>
<evidence type="ECO:0000313" key="1">
    <source>
        <dbReference type="EMBL" id="SBV96399.1"/>
    </source>
</evidence>
<sequence>MGQQQYICPKCGCRSYEHDQFQATGGNFAKLFDVQNKKFITITCTQCGYTELYKAANDGAMDILDFLMH</sequence>
<dbReference type="Pfam" id="PF09855">
    <property type="entry name" value="Zn_ribbon_13"/>
    <property type="match status" value="1"/>
</dbReference>
<name>A0A212JAF0_9FIRM</name>
<reference evidence="1" key="1">
    <citation type="submission" date="2016-04" db="EMBL/GenBank/DDBJ databases">
        <authorList>
            <person name="Evans L.H."/>
            <person name="Alamgir A."/>
            <person name="Owens N."/>
            <person name="Weber N.D."/>
            <person name="Virtaneva K."/>
            <person name="Barbian K."/>
            <person name="Babar A."/>
            <person name="Rosenke K."/>
        </authorList>
    </citation>
    <scope>NUCLEOTIDE SEQUENCE</scope>
    <source>
        <strain evidence="1">86</strain>
    </source>
</reference>
<organism evidence="1">
    <name type="scientific">uncultured Eubacteriales bacterium</name>
    <dbReference type="NCBI Taxonomy" id="172733"/>
    <lineage>
        <taxon>Bacteria</taxon>
        <taxon>Bacillati</taxon>
        <taxon>Bacillota</taxon>
        <taxon>Clostridia</taxon>
        <taxon>Eubacteriales</taxon>
        <taxon>environmental samples</taxon>
    </lineage>
</organism>
<accession>A0A212JAF0</accession>
<dbReference type="InterPro" id="IPR018652">
    <property type="entry name" value="DUF2082_NA-bd_Znr"/>
</dbReference>